<accession>A0A6L9MDF3</accession>
<evidence type="ECO:0000259" key="1">
    <source>
        <dbReference type="Pfam" id="PF12146"/>
    </source>
</evidence>
<proteinExistence type="predicted"/>
<dbReference type="Pfam" id="PF12146">
    <property type="entry name" value="Hydrolase_4"/>
    <property type="match status" value="1"/>
</dbReference>
<gene>
    <name evidence="2" type="ORF">GTW51_02600</name>
</gene>
<dbReference type="Proteomes" id="UP000476332">
    <property type="component" value="Unassembled WGS sequence"/>
</dbReference>
<dbReference type="EMBL" id="JAAAMJ010000001">
    <property type="protein sequence ID" value="NDV85582.1"/>
    <property type="molecule type" value="Genomic_DNA"/>
</dbReference>
<organism evidence="2 3">
    <name type="scientific">Aurantimonas aggregata</name>
    <dbReference type="NCBI Taxonomy" id="2047720"/>
    <lineage>
        <taxon>Bacteria</taxon>
        <taxon>Pseudomonadati</taxon>
        <taxon>Pseudomonadota</taxon>
        <taxon>Alphaproteobacteria</taxon>
        <taxon>Hyphomicrobiales</taxon>
        <taxon>Aurantimonadaceae</taxon>
        <taxon>Aurantimonas</taxon>
    </lineage>
</organism>
<dbReference type="PANTHER" id="PTHR11614">
    <property type="entry name" value="PHOSPHOLIPASE-RELATED"/>
    <property type="match status" value="1"/>
</dbReference>
<dbReference type="RefSeq" id="WP_163042298.1">
    <property type="nucleotide sequence ID" value="NZ_JAAAMJ010000001.1"/>
</dbReference>
<reference evidence="2 3" key="1">
    <citation type="submission" date="2020-01" db="EMBL/GenBank/DDBJ databases">
        <title>Genomes of bacteria type strains.</title>
        <authorList>
            <person name="Chen J."/>
            <person name="Zhu S."/>
            <person name="Chen J."/>
        </authorList>
    </citation>
    <scope>NUCLEOTIDE SEQUENCE [LARGE SCALE GENOMIC DNA]</scope>
    <source>
        <strain evidence="2 3">KCTC 52919</strain>
    </source>
</reference>
<dbReference type="InterPro" id="IPR051044">
    <property type="entry name" value="MAG_DAG_Lipase"/>
</dbReference>
<dbReference type="InterPro" id="IPR022742">
    <property type="entry name" value="Hydrolase_4"/>
</dbReference>
<dbReference type="GO" id="GO:0016787">
    <property type="term" value="F:hydrolase activity"/>
    <property type="evidence" value="ECO:0007669"/>
    <property type="project" value="UniProtKB-KW"/>
</dbReference>
<dbReference type="AlphaFoldDB" id="A0A6L9MDF3"/>
<dbReference type="SUPFAM" id="SSF53474">
    <property type="entry name" value="alpha/beta-Hydrolases"/>
    <property type="match status" value="1"/>
</dbReference>
<comment type="caution">
    <text evidence="2">The sequence shown here is derived from an EMBL/GenBank/DDBJ whole genome shotgun (WGS) entry which is preliminary data.</text>
</comment>
<sequence length="311" mass="33029">MFDDHATIDSRSGAAVHVYARKAVGAPRGIVLIFHGLAEHAGRYGRLAGELAEAGYHVFAHDHRGHGSTVAADAVLRRFARKGGAEKVMVDCRAVHLDAVARHPGLPVALFGHSMGGIIAMNYAERHGGDLAALAVWNADLSTGLEERVGRAALKVEKALKGSDVPSRLLQRATFEAWGKAIEPRRTMFDWLSHDSRAVDAYIADPLCGFSPSISMMEDVLSLMFQGGSEAGLSMLPGGLPVHLLAGTGDPATGYGEAARQLAGRLRLAASHDVTVEIVQGARHETLHEIESYRATAVAGLIDWLGAKLPG</sequence>
<keyword evidence="2" id="KW-0378">Hydrolase</keyword>
<keyword evidence="3" id="KW-1185">Reference proteome</keyword>
<dbReference type="Gene3D" id="3.40.50.1820">
    <property type="entry name" value="alpha/beta hydrolase"/>
    <property type="match status" value="1"/>
</dbReference>
<feature type="domain" description="Serine aminopeptidase S33" evidence="1">
    <location>
        <begin position="26"/>
        <end position="290"/>
    </location>
</feature>
<evidence type="ECO:0000313" key="3">
    <source>
        <dbReference type="Proteomes" id="UP000476332"/>
    </source>
</evidence>
<protein>
    <submittedName>
        <fullName evidence="2">Alpha/beta fold hydrolase</fullName>
    </submittedName>
</protein>
<name>A0A6L9MDF3_9HYPH</name>
<evidence type="ECO:0000313" key="2">
    <source>
        <dbReference type="EMBL" id="NDV85582.1"/>
    </source>
</evidence>
<dbReference type="InterPro" id="IPR029058">
    <property type="entry name" value="AB_hydrolase_fold"/>
</dbReference>